<feature type="domain" description="Aminotransferase-like plant mobile" evidence="1">
    <location>
        <begin position="55"/>
        <end position="196"/>
    </location>
</feature>
<sequence>MDPNPNVLLNDSNHIAARVHQTLVHDSGYFLDRRVLPYLNVAGFGVVGYIQLSELRADLISALVERWHPKTHTFHFPCGEVTIMLQGVAVQLGLSVNGDAVTRLGKVPDPWGTCKRLLGRVSRNDDEGRLTHIKFNWLKQNFRHLPSSPKQMDIIYAARAFILQLIGGILLPNVNQNKVSITYLPLLEDLEHAGRFS</sequence>
<accession>A0ABR0PIT9</accession>
<gene>
    <name evidence="2" type="ORF">PVK06_019054</name>
</gene>
<dbReference type="Pfam" id="PF10536">
    <property type="entry name" value="PMD"/>
    <property type="match status" value="1"/>
</dbReference>
<dbReference type="InterPro" id="IPR019557">
    <property type="entry name" value="AminoTfrase-like_pln_mobile"/>
</dbReference>
<evidence type="ECO:0000313" key="3">
    <source>
        <dbReference type="Proteomes" id="UP001358586"/>
    </source>
</evidence>
<reference evidence="2 3" key="1">
    <citation type="submission" date="2023-03" db="EMBL/GenBank/DDBJ databases">
        <title>WGS of Gossypium arboreum.</title>
        <authorList>
            <person name="Yu D."/>
        </authorList>
    </citation>
    <scope>NUCLEOTIDE SEQUENCE [LARGE SCALE GENOMIC DNA]</scope>
    <source>
        <tissue evidence="2">Leaf</tissue>
    </source>
</reference>
<name>A0ABR0PIT9_GOSAR</name>
<dbReference type="InterPro" id="IPR044824">
    <property type="entry name" value="MAIN-like"/>
</dbReference>
<proteinExistence type="predicted"/>
<organism evidence="2 3">
    <name type="scientific">Gossypium arboreum</name>
    <name type="common">Tree cotton</name>
    <name type="synonym">Gossypium nanking</name>
    <dbReference type="NCBI Taxonomy" id="29729"/>
    <lineage>
        <taxon>Eukaryota</taxon>
        <taxon>Viridiplantae</taxon>
        <taxon>Streptophyta</taxon>
        <taxon>Embryophyta</taxon>
        <taxon>Tracheophyta</taxon>
        <taxon>Spermatophyta</taxon>
        <taxon>Magnoliopsida</taxon>
        <taxon>eudicotyledons</taxon>
        <taxon>Gunneridae</taxon>
        <taxon>Pentapetalae</taxon>
        <taxon>rosids</taxon>
        <taxon>malvids</taxon>
        <taxon>Malvales</taxon>
        <taxon>Malvaceae</taxon>
        <taxon>Malvoideae</taxon>
        <taxon>Gossypium</taxon>
    </lineage>
</organism>
<evidence type="ECO:0000313" key="2">
    <source>
        <dbReference type="EMBL" id="KAK5824283.1"/>
    </source>
</evidence>
<evidence type="ECO:0000259" key="1">
    <source>
        <dbReference type="Pfam" id="PF10536"/>
    </source>
</evidence>
<dbReference type="PANTHER" id="PTHR46033:SF8">
    <property type="entry name" value="PROTEIN MAINTENANCE OF MERISTEMS-LIKE"/>
    <property type="match status" value="1"/>
</dbReference>
<dbReference type="PANTHER" id="PTHR46033">
    <property type="entry name" value="PROTEIN MAIN-LIKE 2"/>
    <property type="match status" value="1"/>
</dbReference>
<dbReference type="EMBL" id="JARKNE010000006">
    <property type="protein sequence ID" value="KAK5824283.1"/>
    <property type="molecule type" value="Genomic_DNA"/>
</dbReference>
<dbReference type="Proteomes" id="UP001358586">
    <property type="component" value="Chromosome 6"/>
</dbReference>
<comment type="caution">
    <text evidence="2">The sequence shown here is derived from an EMBL/GenBank/DDBJ whole genome shotgun (WGS) entry which is preliminary data.</text>
</comment>
<protein>
    <recommendedName>
        <fullName evidence="1">Aminotransferase-like plant mobile domain-containing protein</fullName>
    </recommendedName>
</protein>
<keyword evidence="3" id="KW-1185">Reference proteome</keyword>